<evidence type="ECO:0000313" key="3">
    <source>
        <dbReference type="Proteomes" id="UP000285146"/>
    </source>
</evidence>
<accession>A0A423VHM2</accession>
<keyword evidence="3" id="KW-1185">Reference proteome</keyword>
<reference evidence="2 3" key="1">
    <citation type="submission" date="2015-09" db="EMBL/GenBank/DDBJ databases">
        <title>Host preference determinants of Valsa canker pathogens revealed by comparative genomics.</title>
        <authorList>
            <person name="Yin Z."/>
            <person name="Huang L."/>
        </authorList>
    </citation>
    <scope>NUCLEOTIDE SEQUENCE [LARGE SCALE GENOMIC DNA]</scope>
    <source>
        <strain evidence="2 3">SXYLt</strain>
    </source>
</reference>
<sequence length="414" mass="46233">MVEDWRERAEAAEADAKAARDEAKAAAEAAEAAAKQAEKAADEQAAAEEARDEAKAAAEAAEAVAAAEKAAAEKAADRAAEAIVAIDAAIAGWAEANARLQEILEAPAFSITYQQPLEDPRERRCLGQQGSVELCEHRQITWASIQTHIDDWRRQQQQRRGDWKACLDSFKVECHDDSHDTRCTASGAPTWPQARLRQCLSNSVVVLILEWTPHSRIDALALTADGRIPATELRALFRRLRKLGPADTLYPPGRPGALPEMACFKPSSPLGPLIFYETGDDDETRPRVSYPPSLFDSWLWSRCCEDLSHLFRIGHNGREVQIMPHDMSGARGIDISTLCLAISYKKDVMVCKTTAMTDSAIKIVPTDHWLHAMDTRTYPHPQSRFIRPECRDEACTNYYLRRKDFYTCRDWLDA</sequence>
<evidence type="ECO:0000313" key="2">
    <source>
        <dbReference type="EMBL" id="ROV90535.1"/>
    </source>
</evidence>
<feature type="compositionally biased region" description="Basic and acidic residues" evidence="1">
    <location>
        <begin position="1"/>
        <end position="25"/>
    </location>
</feature>
<proteinExistence type="predicted"/>
<protein>
    <submittedName>
        <fullName evidence="2">Uncharacterized protein</fullName>
    </submittedName>
</protein>
<feature type="region of interest" description="Disordered" evidence="1">
    <location>
        <begin position="1"/>
        <end position="57"/>
    </location>
</feature>
<evidence type="ECO:0000256" key="1">
    <source>
        <dbReference type="SAM" id="MobiDB-lite"/>
    </source>
</evidence>
<dbReference type="STRING" id="1230097.A0A423VHM2"/>
<name>A0A423VHM2_9PEZI</name>
<comment type="caution">
    <text evidence="2">The sequence shown here is derived from an EMBL/GenBank/DDBJ whole genome shotgun (WGS) entry which is preliminary data.</text>
</comment>
<dbReference type="OrthoDB" id="3692147at2759"/>
<gene>
    <name evidence="2" type="ORF">VPNG_10047</name>
</gene>
<dbReference type="InParanoid" id="A0A423VHM2"/>
<feature type="compositionally biased region" description="Low complexity" evidence="1">
    <location>
        <begin position="26"/>
        <end position="35"/>
    </location>
</feature>
<organism evidence="2 3">
    <name type="scientific">Cytospora leucostoma</name>
    <dbReference type="NCBI Taxonomy" id="1230097"/>
    <lineage>
        <taxon>Eukaryota</taxon>
        <taxon>Fungi</taxon>
        <taxon>Dikarya</taxon>
        <taxon>Ascomycota</taxon>
        <taxon>Pezizomycotina</taxon>
        <taxon>Sordariomycetes</taxon>
        <taxon>Sordariomycetidae</taxon>
        <taxon>Diaporthales</taxon>
        <taxon>Cytosporaceae</taxon>
        <taxon>Cytospora</taxon>
    </lineage>
</organism>
<dbReference type="EMBL" id="LKEB01000097">
    <property type="protein sequence ID" value="ROV90535.1"/>
    <property type="molecule type" value="Genomic_DNA"/>
</dbReference>
<dbReference type="AlphaFoldDB" id="A0A423VHM2"/>
<feature type="compositionally biased region" description="Basic and acidic residues" evidence="1">
    <location>
        <begin position="36"/>
        <end position="56"/>
    </location>
</feature>
<dbReference type="Proteomes" id="UP000285146">
    <property type="component" value="Unassembled WGS sequence"/>
</dbReference>